<evidence type="ECO:0008006" key="3">
    <source>
        <dbReference type="Google" id="ProtNLM"/>
    </source>
</evidence>
<sequence>MRKPILPSLLLPLLLAGCYNDSATYYADSTREHTLTVRRQQDHFWSEEGRFVLMATRQPDCQRRIDLAELPLEDTTVELFSEGDNRWSLRAGSHVWHVETQSCSLVAEGGPVGGTKVGDFRAEIDKITFTEAGEK</sequence>
<keyword evidence="2" id="KW-1185">Reference proteome</keyword>
<comment type="caution">
    <text evidence="1">The sequence shown here is derived from an EMBL/GenBank/DDBJ whole genome shotgun (WGS) entry which is preliminary data.</text>
</comment>
<accession>A0A6I3XJ82</accession>
<reference evidence="1 2" key="1">
    <citation type="submission" date="2019-11" db="EMBL/GenBank/DDBJ databases">
        <title>Draft Genome Sequences of Six Type Strains of the Genus Massilia.</title>
        <authorList>
            <person name="Miess H."/>
            <person name="Frediansyah A."/>
            <person name="Goeker M."/>
            <person name="Gross H."/>
        </authorList>
    </citation>
    <scope>NUCLEOTIDE SEQUENCE [LARGE SCALE GENOMIC DNA]</scope>
    <source>
        <strain evidence="1 2">DSM 17513</strain>
    </source>
</reference>
<evidence type="ECO:0000313" key="2">
    <source>
        <dbReference type="Proteomes" id="UP000431684"/>
    </source>
</evidence>
<dbReference type="Proteomes" id="UP000431684">
    <property type="component" value="Unassembled WGS sequence"/>
</dbReference>
<evidence type="ECO:0000313" key="1">
    <source>
        <dbReference type="EMBL" id="MUI13741.1"/>
    </source>
</evidence>
<dbReference type="EMBL" id="WNWM01000002">
    <property type="protein sequence ID" value="MUI13741.1"/>
    <property type="molecule type" value="Genomic_DNA"/>
</dbReference>
<dbReference type="PROSITE" id="PS51257">
    <property type="entry name" value="PROKAR_LIPOPROTEIN"/>
    <property type="match status" value="1"/>
</dbReference>
<dbReference type="AlphaFoldDB" id="A0A6I3XJ82"/>
<proteinExistence type="predicted"/>
<gene>
    <name evidence="1" type="ORF">GJV26_14905</name>
</gene>
<dbReference type="RefSeq" id="WP_155709502.1">
    <property type="nucleotide sequence ID" value="NZ_BMWU01000001.1"/>
</dbReference>
<dbReference type="OrthoDB" id="5297723at2"/>
<protein>
    <recommendedName>
        <fullName evidence="3">Lipoprotein</fullName>
    </recommendedName>
</protein>
<organism evidence="1 2">
    <name type="scientific">Pseudoduganella dura</name>
    <dbReference type="NCBI Taxonomy" id="321982"/>
    <lineage>
        <taxon>Bacteria</taxon>
        <taxon>Pseudomonadati</taxon>
        <taxon>Pseudomonadota</taxon>
        <taxon>Betaproteobacteria</taxon>
        <taxon>Burkholderiales</taxon>
        <taxon>Oxalobacteraceae</taxon>
        <taxon>Telluria group</taxon>
        <taxon>Pseudoduganella</taxon>
    </lineage>
</organism>
<name>A0A6I3XJ82_9BURK</name>